<evidence type="ECO:0000313" key="1">
    <source>
        <dbReference type="EMBL" id="ACZ30893.1"/>
    </source>
</evidence>
<proteinExistence type="predicted"/>
<sequence>MPGEARETALGNYEGCDSGADEFAGRVARAAPGEAQSALRPR</sequence>
<accession>D1BT51</accession>
<dbReference type="Proteomes" id="UP000002255">
    <property type="component" value="Chromosome"/>
</dbReference>
<reference evidence="2" key="1">
    <citation type="submission" date="2009-11" db="EMBL/GenBank/DDBJ databases">
        <title>The complete chromosome of Xylanimonas cellulosilytica DSM 15894.</title>
        <authorList>
            <consortium name="US DOE Joint Genome Institute (JGI-PGF)"/>
            <person name="Lucas S."/>
            <person name="Copeland A."/>
            <person name="Lapidus A."/>
            <person name="Glavina del Rio T."/>
            <person name="Dalin E."/>
            <person name="Tice H."/>
            <person name="Bruce D."/>
            <person name="Goodwin L."/>
            <person name="Pitluck S."/>
            <person name="Kyrpides N."/>
            <person name="Mavromatis K."/>
            <person name="Ivanova N."/>
            <person name="Mikhailova N."/>
            <person name="Foster B."/>
            <person name="Clum A."/>
            <person name="Brettin T."/>
            <person name="Detter J.C."/>
            <person name="Han C."/>
            <person name="Larimer F."/>
            <person name="Land M."/>
            <person name="Hauser L."/>
            <person name="Markowitz V."/>
            <person name="Cheng J.F."/>
            <person name="Hugenholtz P."/>
            <person name="Woyke T."/>
            <person name="Wu D."/>
            <person name="Gehrich-Schroeter G."/>
            <person name="Schneider S."/>
            <person name="Pukall S.R."/>
            <person name="Klenk H.P."/>
            <person name="Eisen J.A."/>
        </authorList>
    </citation>
    <scope>NUCLEOTIDE SEQUENCE [LARGE SCALE GENOMIC DNA]</scope>
    <source>
        <strain evidence="2">DSM 15894 / CECT 5975 / LMG 20990 / XIL07</strain>
    </source>
</reference>
<organism evidence="1 2">
    <name type="scientific">Xylanimonas cellulosilytica (strain DSM 15894 / JCM 12276 / CECT 5975 / KCTC 9989 / LMG 20990 / NBRC 107835 / XIL07)</name>
    <dbReference type="NCBI Taxonomy" id="446471"/>
    <lineage>
        <taxon>Bacteria</taxon>
        <taxon>Bacillati</taxon>
        <taxon>Actinomycetota</taxon>
        <taxon>Actinomycetes</taxon>
        <taxon>Micrococcales</taxon>
        <taxon>Promicromonosporaceae</taxon>
        <taxon>Xylanimonas</taxon>
    </lineage>
</organism>
<dbReference type="AlphaFoldDB" id="D1BT51"/>
<dbReference type="EMBL" id="CP001821">
    <property type="protein sequence ID" value="ACZ30893.1"/>
    <property type="molecule type" value="Genomic_DNA"/>
</dbReference>
<dbReference type="HOGENOM" id="CLU_3260043_0_0_11"/>
<protein>
    <submittedName>
        <fullName evidence="1">Uncharacterized protein</fullName>
    </submittedName>
</protein>
<dbReference type="KEGG" id="xce:Xcel_1874"/>
<dbReference type="STRING" id="446471.Xcel_1874"/>
<name>D1BT51_XYLCX</name>
<gene>
    <name evidence="1" type="ordered locus">Xcel_1874</name>
</gene>
<evidence type="ECO:0000313" key="2">
    <source>
        <dbReference type="Proteomes" id="UP000002255"/>
    </source>
</evidence>
<reference evidence="1 2" key="2">
    <citation type="journal article" date="2010" name="Stand. Genomic Sci.">
        <title>Complete genome sequence of Xylanimonas cellulosilytica type strain (XIL07).</title>
        <authorList>
            <person name="Foster B."/>
            <person name="Pukall R."/>
            <person name="Abt B."/>
            <person name="Nolan M."/>
            <person name="Glavina Del Rio T."/>
            <person name="Chen F."/>
            <person name="Lucas S."/>
            <person name="Tice H."/>
            <person name="Pitluck S."/>
            <person name="Cheng J.-F."/>
            <person name="Chertkov O."/>
            <person name="Brettin T."/>
            <person name="Han C."/>
            <person name="Detter J.C."/>
            <person name="Bruce D."/>
            <person name="Goodwin L."/>
            <person name="Ivanova N."/>
            <person name="Mavromatis K."/>
            <person name="Pati A."/>
            <person name="Mikhailova N."/>
            <person name="Chen A."/>
            <person name="Palaniappan K."/>
            <person name="Land M."/>
            <person name="Hauser L."/>
            <person name="Chang Y.-J."/>
            <person name="Jeffries C.D."/>
            <person name="Chain P."/>
            <person name="Rohde M."/>
            <person name="Goeker M."/>
            <person name="Bristow J."/>
            <person name="Eisen J.A."/>
            <person name="Markowitz V."/>
            <person name="Hugenholtz P."/>
            <person name="Kyrpides N.C."/>
            <person name="Klenk H.-P."/>
            <person name="Lapidus A."/>
        </authorList>
    </citation>
    <scope>NUCLEOTIDE SEQUENCE [LARGE SCALE GENOMIC DNA]</scope>
    <source>
        <strain evidence="2">DSM 15894 / CECT 5975 / LMG 20990 / XIL07</strain>
    </source>
</reference>
<keyword evidence="2" id="KW-1185">Reference proteome</keyword>